<dbReference type="SUPFAM" id="SSF46785">
    <property type="entry name" value="Winged helix' DNA-binding domain"/>
    <property type="match status" value="1"/>
</dbReference>
<proteinExistence type="predicted"/>
<evidence type="ECO:0000259" key="2">
    <source>
        <dbReference type="PROSITE" id="PS50995"/>
    </source>
</evidence>
<organism evidence="3 4">
    <name type="scientific">Paenibacillus lacisoli</name>
    <dbReference type="NCBI Taxonomy" id="3064525"/>
    <lineage>
        <taxon>Bacteria</taxon>
        <taxon>Bacillati</taxon>
        <taxon>Bacillota</taxon>
        <taxon>Bacilli</taxon>
        <taxon>Bacillales</taxon>
        <taxon>Paenibacillaceae</taxon>
        <taxon>Paenibacillus</taxon>
    </lineage>
</organism>
<dbReference type="InterPro" id="IPR036390">
    <property type="entry name" value="WH_DNA-bd_sf"/>
</dbReference>
<evidence type="ECO:0000256" key="1">
    <source>
        <dbReference type="ARBA" id="ARBA00023125"/>
    </source>
</evidence>
<gene>
    <name evidence="3" type="ORF">Q5741_07675</name>
</gene>
<dbReference type="PROSITE" id="PS50995">
    <property type="entry name" value="HTH_MARR_2"/>
    <property type="match status" value="1"/>
</dbReference>
<reference evidence="3 4" key="1">
    <citation type="submission" date="2023-07" db="EMBL/GenBank/DDBJ databases">
        <title>Paenibacillus sp. JX-17 nov. isolated from soil.</title>
        <authorList>
            <person name="Wan Y."/>
            <person name="Liu B."/>
        </authorList>
    </citation>
    <scope>NUCLEOTIDE SEQUENCE [LARGE SCALE GENOMIC DNA]</scope>
    <source>
        <strain evidence="3 4">JX-17</strain>
    </source>
</reference>
<keyword evidence="1" id="KW-0238">DNA-binding</keyword>
<comment type="caution">
    <text evidence="3">The sequence shown here is derived from an EMBL/GenBank/DDBJ whole genome shotgun (WGS) entry which is preliminary data.</text>
</comment>
<dbReference type="InterPro" id="IPR000835">
    <property type="entry name" value="HTH_MarR-typ"/>
</dbReference>
<feature type="domain" description="HTH marR-type" evidence="2">
    <location>
        <begin position="3"/>
        <end position="141"/>
    </location>
</feature>
<sequence>MDQNLLFHQFVVFSAAVHQLTNDLSQGVKAAEITPLQYKILEYLAVSQPVTLSEISQCMHISMPNTSRELRKLTERQLCEKVTDETDRRRQVVRLSPQGQSMMDQALRQIRARLFERIGHLSAEELLEVEQAMDLLNRRIFNP</sequence>
<name>A0ABT9CBP4_9BACL</name>
<protein>
    <submittedName>
        <fullName evidence="3">MarR family transcriptional regulator</fullName>
    </submittedName>
</protein>
<dbReference type="Pfam" id="PF12802">
    <property type="entry name" value="MarR_2"/>
    <property type="match status" value="1"/>
</dbReference>
<dbReference type="Gene3D" id="1.10.10.10">
    <property type="entry name" value="Winged helix-like DNA-binding domain superfamily/Winged helix DNA-binding domain"/>
    <property type="match status" value="1"/>
</dbReference>
<dbReference type="Proteomes" id="UP001240171">
    <property type="component" value="Unassembled WGS sequence"/>
</dbReference>
<dbReference type="InterPro" id="IPR036388">
    <property type="entry name" value="WH-like_DNA-bd_sf"/>
</dbReference>
<dbReference type="SMART" id="SM00347">
    <property type="entry name" value="HTH_MARR"/>
    <property type="match status" value="1"/>
</dbReference>
<dbReference type="RefSeq" id="WP_305023494.1">
    <property type="nucleotide sequence ID" value="NZ_JAUQTB010000003.1"/>
</dbReference>
<evidence type="ECO:0000313" key="3">
    <source>
        <dbReference type="EMBL" id="MDO7906295.1"/>
    </source>
</evidence>
<evidence type="ECO:0000313" key="4">
    <source>
        <dbReference type="Proteomes" id="UP001240171"/>
    </source>
</evidence>
<accession>A0ABT9CBP4</accession>
<dbReference type="InterPro" id="IPR039422">
    <property type="entry name" value="MarR/SlyA-like"/>
</dbReference>
<dbReference type="PANTHER" id="PTHR33164">
    <property type="entry name" value="TRANSCRIPTIONAL REGULATOR, MARR FAMILY"/>
    <property type="match status" value="1"/>
</dbReference>
<keyword evidence="4" id="KW-1185">Reference proteome</keyword>
<dbReference type="PANTHER" id="PTHR33164:SF43">
    <property type="entry name" value="HTH-TYPE TRANSCRIPTIONAL REPRESSOR YETL"/>
    <property type="match status" value="1"/>
</dbReference>
<dbReference type="EMBL" id="JAUQTB010000003">
    <property type="protein sequence ID" value="MDO7906295.1"/>
    <property type="molecule type" value="Genomic_DNA"/>
</dbReference>